<name>A0ABZ2CFI2_9BACI</name>
<organism evidence="3 4">
    <name type="scientific">Niallia oryzisoli</name>
    <dbReference type="NCBI Taxonomy" id="1737571"/>
    <lineage>
        <taxon>Bacteria</taxon>
        <taxon>Bacillati</taxon>
        <taxon>Bacillota</taxon>
        <taxon>Bacilli</taxon>
        <taxon>Bacillales</taxon>
        <taxon>Bacillaceae</taxon>
        <taxon>Niallia</taxon>
    </lineage>
</organism>
<dbReference type="Proteomes" id="UP001357223">
    <property type="component" value="Chromosome"/>
</dbReference>
<dbReference type="RefSeq" id="WP_338448825.1">
    <property type="nucleotide sequence ID" value="NZ_CP137640.1"/>
</dbReference>
<feature type="domain" description="VWFA" evidence="2">
    <location>
        <begin position="169"/>
        <end position="358"/>
    </location>
</feature>
<dbReference type="PROSITE" id="PS51257">
    <property type="entry name" value="PROKAR_LIPOPROTEIN"/>
    <property type="match status" value="1"/>
</dbReference>
<evidence type="ECO:0000313" key="4">
    <source>
        <dbReference type="Proteomes" id="UP001357223"/>
    </source>
</evidence>
<keyword evidence="1" id="KW-0175">Coiled coil</keyword>
<accession>A0ABZ2CFI2</accession>
<dbReference type="PROSITE" id="PS50234">
    <property type="entry name" value="VWFA"/>
    <property type="match status" value="1"/>
</dbReference>
<dbReference type="SMART" id="SM00327">
    <property type="entry name" value="VWA"/>
    <property type="match status" value="1"/>
</dbReference>
<evidence type="ECO:0000313" key="3">
    <source>
        <dbReference type="EMBL" id="WVX79894.1"/>
    </source>
</evidence>
<dbReference type="InterPro" id="IPR002035">
    <property type="entry name" value="VWF_A"/>
</dbReference>
<feature type="coiled-coil region" evidence="1">
    <location>
        <begin position="327"/>
        <end position="392"/>
    </location>
</feature>
<gene>
    <name evidence="3" type="ORF">R4Z09_21775</name>
</gene>
<sequence length="471" mass="53043">MKRIYGVMMVLLSVMIVGCSKSDIPVEKNEVEDTVESSGKMVKEAGKQIEDEAGLWPDAFLESKGSFSFPSTLTEAENVHKGIWWEKIEHEELTEEEQLAAVETLKNVIKNDDSNEMKAETITRFIVESYFPELPPMSTFTPRGKINLEALESASNIKLNGREMKENIHIAIILDASGSMKNVQDGKTLMDTAKESIEDFASNLPEKAKVSLTIYGHKGTGSDSDKQLSCSSIEEIYPLSAYHTEAFAAELESIVPSGWTSMAASLTQVGEKLASENPGDATNVIYLVSDGKETCDGDPVAAAKQLAESNIDPIINVIGLAVQAEDANELQRIAESAEGRYIQVNNQQELDKEFQESNNTIQQWIDWHRQNTDEAINQLMEDKQRLMDLNEQTVDSLMLFLRHGKQTLMDLNKTQNINQEVYNIVFEDLEDFYNTMYKEKDKLYTEKLKTIEETYSSTKSEIDETYKNNFQ</sequence>
<dbReference type="Pfam" id="PF00092">
    <property type="entry name" value="VWA"/>
    <property type="match status" value="1"/>
</dbReference>
<evidence type="ECO:0000256" key="1">
    <source>
        <dbReference type="SAM" id="Coils"/>
    </source>
</evidence>
<protein>
    <submittedName>
        <fullName evidence="3">VWA domain-containing protein</fullName>
    </submittedName>
</protein>
<evidence type="ECO:0000259" key="2">
    <source>
        <dbReference type="PROSITE" id="PS50234"/>
    </source>
</evidence>
<reference evidence="3 4" key="1">
    <citation type="submission" date="2023-10" db="EMBL/GenBank/DDBJ databases">
        <title>Niallia locisalis sp.nov. isolated from a salt pond sample.</title>
        <authorList>
            <person name="Li X.-J."/>
            <person name="Dong L."/>
        </authorList>
    </citation>
    <scope>NUCLEOTIDE SEQUENCE [LARGE SCALE GENOMIC DNA]</scope>
    <source>
        <strain evidence="3 4">DSM 29761</strain>
    </source>
</reference>
<dbReference type="SUPFAM" id="SSF53300">
    <property type="entry name" value="vWA-like"/>
    <property type="match status" value="1"/>
</dbReference>
<dbReference type="InterPro" id="IPR036465">
    <property type="entry name" value="vWFA_dom_sf"/>
</dbReference>
<dbReference type="Gene3D" id="3.40.50.410">
    <property type="entry name" value="von Willebrand factor, type A domain"/>
    <property type="match status" value="1"/>
</dbReference>
<keyword evidence="4" id="KW-1185">Reference proteome</keyword>
<dbReference type="EMBL" id="CP137640">
    <property type="protein sequence ID" value="WVX79894.1"/>
    <property type="molecule type" value="Genomic_DNA"/>
</dbReference>
<proteinExistence type="predicted"/>